<feature type="transmembrane region" description="Helical" evidence="2">
    <location>
        <begin position="197"/>
        <end position="218"/>
    </location>
</feature>
<evidence type="ECO:0000313" key="4">
    <source>
        <dbReference type="Proteomes" id="UP000494163"/>
    </source>
</evidence>
<sequence length="289" mass="31643">MQKQRSPYTGGGGGGGGFNVQQLKEPSFGQHSCPSGMPLLAQLKQQVKHTVNAGPSLSCNLPPLNVLGGGFERGLRSGTPRGFMSSGSFNGSYEGEIPPLSLPLPGGSDDMMQCGEPNLLKPSISMSRQMPMPMSAQAQSYNSETDSDSEYTQHKTSFGSKHELRSRRICDNLKSCLNAQQQQRMETALQRCAQSKLLSHVLLLLHLLAVLIGATVAYTRRAGLTVSQLSLRLWRCKFQLRSLLRQLLWRMANAKGNDVLIFLCILIVTPWVFLLGLAGFLISFVFSLK</sequence>
<feature type="transmembrane region" description="Helical" evidence="2">
    <location>
        <begin position="259"/>
        <end position="286"/>
    </location>
</feature>
<keyword evidence="2" id="KW-1133">Transmembrane helix</keyword>
<dbReference type="AlphaFoldDB" id="A0A0M4F0T7"/>
<feature type="region of interest" description="Disordered" evidence="1">
    <location>
        <begin position="1"/>
        <end position="33"/>
    </location>
</feature>
<dbReference type="Proteomes" id="UP000494163">
    <property type="component" value="Chromosome 3L"/>
</dbReference>
<name>A0A0M4F0T7_DROBS</name>
<protein>
    <submittedName>
        <fullName evidence="3">CG12035</fullName>
    </submittedName>
</protein>
<evidence type="ECO:0000256" key="2">
    <source>
        <dbReference type="SAM" id="Phobius"/>
    </source>
</evidence>
<keyword evidence="2" id="KW-0472">Membrane</keyword>
<dbReference type="EMBL" id="CP012525">
    <property type="protein sequence ID" value="ALC44407.1"/>
    <property type="molecule type" value="Genomic_DNA"/>
</dbReference>
<keyword evidence="2" id="KW-0812">Transmembrane</keyword>
<feature type="compositionally biased region" description="Polar residues" evidence="1">
    <location>
        <begin position="19"/>
        <end position="33"/>
    </location>
</feature>
<dbReference type="OrthoDB" id="8012606at2759"/>
<feature type="compositionally biased region" description="Gly residues" evidence="1">
    <location>
        <begin position="9"/>
        <end position="18"/>
    </location>
</feature>
<dbReference type="OMA" id="GHMGHMD"/>
<gene>
    <name evidence="3" type="ORF">Dbus_chr3Lg1573</name>
</gene>
<evidence type="ECO:0000313" key="3">
    <source>
        <dbReference type="EMBL" id="ALC44407.1"/>
    </source>
</evidence>
<reference evidence="3 4" key="1">
    <citation type="submission" date="2015-08" db="EMBL/GenBank/DDBJ databases">
        <title>Ancestral chromatin configuration constrains chromatin evolution on differentiating sex chromosomes in Drosophila.</title>
        <authorList>
            <person name="Zhou Q."/>
            <person name="Bachtrog D."/>
        </authorList>
    </citation>
    <scope>NUCLEOTIDE SEQUENCE [LARGE SCALE GENOMIC DNA]</scope>
    <source>
        <tissue evidence="3">Whole larvae</tissue>
    </source>
</reference>
<accession>A0A0M4F0T7</accession>
<keyword evidence="4" id="KW-1185">Reference proteome</keyword>
<proteinExistence type="predicted"/>
<organism evidence="3 4">
    <name type="scientific">Drosophila busckii</name>
    <name type="common">Fruit fly</name>
    <dbReference type="NCBI Taxonomy" id="30019"/>
    <lineage>
        <taxon>Eukaryota</taxon>
        <taxon>Metazoa</taxon>
        <taxon>Ecdysozoa</taxon>
        <taxon>Arthropoda</taxon>
        <taxon>Hexapoda</taxon>
        <taxon>Insecta</taxon>
        <taxon>Pterygota</taxon>
        <taxon>Neoptera</taxon>
        <taxon>Endopterygota</taxon>
        <taxon>Diptera</taxon>
        <taxon>Brachycera</taxon>
        <taxon>Muscomorpha</taxon>
        <taxon>Ephydroidea</taxon>
        <taxon>Drosophilidae</taxon>
        <taxon>Drosophila</taxon>
    </lineage>
</organism>
<evidence type="ECO:0000256" key="1">
    <source>
        <dbReference type="SAM" id="MobiDB-lite"/>
    </source>
</evidence>